<organism evidence="4">
    <name type="scientific">Phaeodactylum tricornutum</name>
    <name type="common">Diatom</name>
    <dbReference type="NCBI Taxonomy" id="2850"/>
    <lineage>
        <taxon>Eukaryota</taxon>
        <taxon>Sar</taxon>
        <taxon>Stramenopiles</taxon>
        <taxon>Ochrophyta</taxon>
        <taxon>Bacillariophyta</taxon>
        <taxon>Bacillariophyceae</taxon>
        <taxon>Bacillariophycidae</taxon>
        <taxon>Naviculales</taxon>
        <taxon>Phaeodactylaceae</taxon>
        <taxon>Phaeodactylum</taxon>
    </lineage>
</organism>
<keyword evidence="2" id="KW-1133">Transmembrane helix</keyword>
<feature type="signal peptide" evidence="3">
    <location>
        <begin position="1"/>
        <end position="23"/>
    </location>
</feature>
<gene>
    <name evidence="4" type="ORF">PTTT1_LOCUS18761</name>
</gene>
<feature type="region of interest" description="Disordered" evidence="1">
    <location>
        <begin position="37"/>
        <end position="71"/>
    </location>
</feature>
<dbReference type="EMBL" id="OU594957">
    <property type="protein sequence ID" value="CAG9282166.1"/>
    <property type="molecule type" value="Genomic_DNA"/>
</dbReference>
<feature type="compositionally biased region" description="Basic and acidic residues" evidence="1">
    <location>
        <begin position="56"/>
        <end position="68"/>
    </location>
</feature>
<reference evidence="4" key="1">
    <citation type="submission" date="2022-02" db="EMBL/GenBank/DDBJ databases">
        <authorList>
            <person name="Giguere J D."/>
        </authorList>
    </citation>
    <scope>NUCLEOTIDE SEQUENCE</scope>
    <source>
        <strain evidence="4">CCAP 1055/1</strain>
    </source>
</reference>
<feature type="compositionally biased region" description="Acidic residues" evidence="1">
    <location>
        <begin position="96"/>
        <end position="117"/>
    </location>
</feature>
<feature type="chain" id="PRO_5035470531" evidence="3">
    <location>
        <begin position="24"/>
        <end position="452"/>
    </location>
</feature>
<keyword evidence="3" id="KW-0732">Signal</keyword>
<keyword evidence="2" id="KW-0812">Transmembrane</keyword>
<feature type="transmembrane region" description="Helical" evidence="2">
    <location>
        <begin position="347"/>
        <end position="369"/>
    </location>
</feature>
<feature type="compositionally biased region" description="Basic residues" evidence="1">
    <location>
        <begin position="40"/>
        <end position="55"/>
    </location>
</feature>
<dbReference type="Proteomes" id="UP000836788">
    <property type="component" value="Chromosome 16"/>
</dbReference>
<evidence type="ECO:0000256" key="3">
    <source>
        <dbReference type="SAM" id="SignalP"/>
    </source>
</evidence>
<dbReference type="AlphaFoldDB" id="A0A8J9X411"/>
<sequence>MKSVTSMGVPVLLLAAVAQFGNAAAFSDFVPEGQLDRSRHTPMIRRGSRVKRRIPYSREEKDRPDKGNPDCNEYEWNYLGSETILPCREFDIEEDDSEGLLSGTDDDTEDDDEDDNNDFTGDTGEDTRAPETVVTVDPTGSPSPNVVNDVVVSLYIGLRPREPSIGHSLIWVTTQFLNTTTAAQNFVFHLPQRETDDRLNDRRKLERDNGNGYRMVYDYTTSKVVREDDVLWWWQYNLTYHCLWSDSGAAILDASILDSIDQSISATLFSGIDDGSFQRWIIEETLDDSIQVKHSLEDGNSGRSPASPFDPATAPTTAPAFAEAGFSREHGSFATPLDQKDWDWRRYLGLGLFIGTVSVTLLLTQVAAYRQRLLTRKELWGNLGTEKGVDELLKLGWKVRNDNMEVYDKAGVGYRDDDSMLIGGFEQKEVVGAEITVTHPSSETTPDMTQTS</sequence>
<keyword evidence="2" id="KW-0472">Membrane</keyword>
<accession>A0A8J9X411</accession>
<name>A0A8J9X411_PHATR</name>
<proteinExistence type="predicted"/>
<protein>
    <submittedName>
        <fullName evidence="4">Uncharacterized protein</fullName>
    </submittedName>
</protein>
<evidence type="ECO:0000256" key="2">
    <source>
        <dbReference type="SAM" id="Phobius"/>
    </source>
</evidence>
<feature type="region of interest" description="Disordered" evidence="1">
    <location>
        <begin position="96"/>
        <end position="141"/>
    </location>
</feature>
<evidence type="ECO:0000256" key="1">
    <source>
        <dbReference type="SAM" id="MobiDB-lite"/>
    </source>
</evidence>
<evidence type="ECO:0000313" key="4">
    <source>
        <dbReference type="EMBL" id="CAG9282166.1"/>
    </source>
</evidence>